<evidence type="ECO:0000313" key="1">
    <source>
        <dbReference type="EMBL" id="GAF06793.1"/>
    </source>
</evidence>
<dbReference type="Proteomes" id="UP000019364">
    <property type="component" value="Unassembled WGS sequence"/>
</dbReference>
<protein>
    <submittedName>
        <fullName evidence="1">Uncharacterized protein</fullName>
    </submittedName>
</protein>
<proteinExistence type="predicted"/>
<dbReference type="AlphaFoldDB" id="W7YGS0"/>
<organism evidence="1 2">
    <name type="scientific">Paenibacillus pini JCM 16418</name>
    <dbReference type="NCBI Taxonomy" id="1236976"/>
    <lineage>
        <taxon>Bacteria</taxon>
        <taxon>Bacillati</taxon>
        <taxon>Bacillota</taxon>
        <taxon>Bacilli</taxon>
        <taxon>Bacillales</taxon>
        <taxon>Paenibacillaceae</taxon>
        <taxon>Paenibacillus</taxon>
    </lineage>
</organism>
<evidence type="ECO:0000313" key="2">
    <source>
        <dbReference type="Proteomes" id="UP000019364"/>
    </source>
</evidence>
<dbReference type="EMBL" id="BAVZ01000002">
    <property type="protein sequence ID" value="GAF06793.1"/>
    <property type="molecule type" value="Genomic_DNA"/>
</dbReference>
<reference evidence="1 2" key="1">
    <citation type="journal article" date="2014" name="Genome Announc.">
        <title>Draft Genome Sequence of Paenibacillus pini JCM 16418T, Isolated from the Rhizosphere of Pine Tree.</title>
        <authorList>
            <person name="Yuki M."/>
            <person name="Oshima K."/>
            <person name="Suda W."/>
            <person name="Oshida Y."/>
            <person name="Kitamura K."/>
            <person name="Iida Y."/>
            <person name="Hattori M."/>
            <person name="Ohkuma M."/>
        </authorList>
    </citation>
    <scope>NUCLEOTIDE SEQUENCE [LARGE SCALE GENOMIC DNA]</scope>
    <source>
        <strain evidence="1 2">JCM 16418</strain>
    </source>
</reference>
<comment type="caution">
    <text evidence="1">The sequence shown here is derived from an EMBL/GenBank/DDBJ whole genome shotgun (WGS) entry which is preliminary data.</text>
</comment>
<gene>
    <name evidence="1" type="ORF">JCM16418_775</name>
</gene>
<dbReference type="OrthoDB" id="2634701at2"/>
<dbReference type="RefSeq" id="WP_036646278.1">
    <property type="nucleotide sequence ID" value="NZ_BAVZ01000002.1"/>
</dbReference>
<dbReference type="STRING" id="1236976.JCM16418_775"/>
<accession>W7YGS0</accession>
<sequence length="93" mass="10748">MERVDLEALARFVARNAKHNLKLIKRNPLICSPEELNKNITFLKLMIRLNKFDMKAQKNARLAGRTLRFKTLLNILPSILSIKHLKSKGRILG</sequence>
<name>W7YGS0_9BACL</name>
<keyword evidence="2" id="KW-1185">Reference proteome</keyword>